<dbReference type="InterPro" id="IPR051396">
    <property type="entry name" value="Bact_Antivir_Def_Nuclease"/>
</dbReference>
<evidence type="ECO:0000259" key="2">
    <source>
        <dbReference type="Pfam" id="PF13476"/>
    </source>
</evidence>
<dbReference type="PANTHER" id="PTHR43581">
    <property type="entry name" value="ATP/GTP PHOSPHATASE"/>
    <property type="match status" value="1"/>
</dbReference>
<proteinExistence type="predicted"/>
<dbReference type="Pfam" id="PF13304">
    <property type="entry name" value="AAA_21"/>
    <property type="match status" value="1"/>
</dbReference>
<dbReference type="InterPro" id="IPR038729">
    <property type="entry name" value="Rad50/SbcC_AAA"/>
</dbReference>
<dbReference type="RefSeq" id="WP_193522204.1">
    <property type="nucleotide sequence ID" value="NZ_CBCSDF010000004.1"/>
</dbReference>
<dbReference type="Proteomes" id="UP000646877">
    <property type="component" value="Unassembled WGS sequence"/>
</dbReference>
<dbReference type="GO" id="GO:0016887">
    <property type="term" value="F:ATP hydrolysis activity"/>
    <property type="evidence" value="ECO:0007669"/>
    <property type="project" value="InterPro"/>
</dbReference>
<reference evidence="3" key="1">
    <citation type="submission" date="2019-10" db="EMBL/GenBank/DDBJ databases">
        <authorList>
            <person name="Paulsen S."/>
        </authorList>
    </citation>
    <scope>NUCLEOTIDE SEQUENCE</scope>
    <source>
        <strain evidence="3">LMG 19692</strain>
    </source>
</reference>
<dbReference type="EMBL" id="WEIA01000011">
    <property type="protein sequence ID" value="NLR22815.1"/>
    <property type="molecule type" value="Genomic_DNA"/>
</dbReference>
<evidence type="ECO:0000313" key="4">
    <source>
        <dbReference type="EMBL" id="WOX27728.1"/>
    </source>
</evidence>
<name>A0A8I2HC17_9GAMM</name>
<evidence type="ECO:0000259" key="1">
    <source>
        <dbReference type="Pfam" id="PF13304"/>
    </source>
</evidence>
<gene>
    <name evidence="3" type="ORF">F9Y85_16195</name>
    <name evidence="4" type="ORF">R5H13_13845</name>
</gene>
<protein>
    <submittedName>
        <fullName evidence="4">AAA family ATPase</fullName>
    </submittedName>
    <submittedName>
        <fullName evidence="3">ATP-binding protein</fullName>
    </submittedName>
</protein>
<reference evidence="4 6" key="2">
    <citation type="submission" date="2023-10" db="EMBL/GenBank/DDBJ databases">
        <title>To unveil natural product biosynthetic capacity in Pseudoalteromonas.</title>
        <authorList>
            <person name="Wang J."/>
        </authorList>
    </citation>
    <scope>NUCLEOTIDE SEQUENCE [LARGE SCALE GENOMIC DNA]</scope>
    <source>
        <strain evidence="4 6">DSM 15914</strain>
    </source>
</reference>
<dbReference type="GO" id="GO:0005524">
    <property type="term" value="F:ATP binding"/>
    <property type="evidence" value="ECO:0007669"/>
    <property type="project" value="UniProtKB-KW"/>
</dbReference>
<evidence type="ECO:0000313" key="5">
    <source>
        <dbReference type="Proteomes" id="UP000646877"/>
    </source>
</evidence>
<sequence length="484" mass="54959">MTNLRQARLDDHWRTAFKRKYPLFLQNMEFTEGEVFGETKLTLKPGMNAIVGKNGIGKSNFIRAIYNSLKSDSSNRQKFSKLLDKSKIKFDLIISGENCSLELSPFEKNEIEQDILCLLFDPCTLIPEIQKLFVQQENLNELLESFSPNQLSVDELKLANFITNTEYSSIEVINIEDEYESFPMLPFFSVERGEVRYDSRDMGLGELSLLYYFWIVDYIGKSKSNSLLIIEEPESFLPPLIQNRLCDVLAMTLATKGIACLISTHSEHILRKIPRSHVHIMSRVLNRIRFFNAASNIEQMDVLGLTAPKKGLLFYEDEAALFFARSLIKASPLFVSDSFLYHCSGSEGDVLQDLKRFPVSLDEFSFIAVFDGDCRGKMDDQLMDFENYIFLPSALSPEEHLISYLGGIDIVDVANHIGKPIELMSAAIDVAAGSDHHDYFVDIAKVLSIPYEELFSKLCDLWVGDENNSESVQEFIGKLETLAA</sequence>
<feature type="domain" description="Rad50/SbcC-type AAA" evidence="2">
    <location>
        <begin position="36"/>
        <end position="192"/>
    </location>
</feature>
<dbReference type="AlphaFoldDB" id="A0A8I2HC17"/>
<feature type="domain" description="ATPase AAA-type core" evidence="1">
    <location>
        <begin position="196"/>
        <end position="270"/>
    </location>
</feature>
<dbReference type="Proteomes" id="UP001304419">
    <property type="component" value="Chromosome 1"/>
</dbReference>
<keyword evidence="3" id="KW-0547">Nucleotide-binding</keyword>
<organism evidence="3 5">
    <name type="scientific">Pseudoalteromonas maricaloris</name>
    <dbReference type="NCBI Taxonomy" id="184924"/>
    <lineage>
        <taxon>Bacteria</taxon>
        <taxon>Pseudomonadati</taxon>
        <taxon>Pseudomonadota</taxon>
        <taxon>Gammaproteobacteria</taxon>
        <taxon>Alteromonadales</taxon>
        <taxon>Pseudoalteromonadaceae</taxon>
        <taxon>Pseudoalteromonas</taxon>
    </lineage>
</organism>
<accession>A0A8I2HC17</accession>
<dbReference type="PANTHER" id="PTHR43581:SF2">
    <property type="entry name" value="EXCINUCLEASE ATPASE SUBUNIT"/>
    <property type="match status" value="1"/>
</dbReference>
<dbReference type="InterPro" id="IPR003959">
    <property type="entry name" value="ATPase_AAA_core"/>
</dbReference>
<dbReference type="EMBL" id="CP137578">
    <property type="protein sequence ID" value="WOX27728.1"/>
    <property type="molecule type" value="Genomic_DNA"/>
</dbReference>
<dbReference type="InterPro" id="IPR027417">
    <property type="entry name" value="P-loop_NTPase"/>
</dbReference>
<dbReference type="SUPFAM" id="SSF52540">
    <property type="entry name" value="P-loop containing nucleoside triphosphate hydrolases"/>
    <property type="match status" value="1"/>
</dbReference>
<dbReference type="Pfam" id="PF13476">
    <property type="entry name" value="AAA_23"/>
    <property type="match status" value="1"/>
</dbReference>
<dbReference type="Gene3D" id="3.40.50.300">
    <property type="entry name" value="P-loop containing nucleotide triphosphate hydrolases"/>
    <property type="match status" value="2"/>
</dbReference>
<keyword evidence="3" id="KW-0067">ATP-binding</keyword>
<evidence type="ECO:0000313" key="6">
    <source>
        <dbReference type="Proteomes" id="UP001304419"/>
    </source>
</evidence>
<dbReference type="GO" id="GO:0006302">
    <property type="term" value="P:double-strand break repair"/>
    <property type="evidence" value="ECO:0007669"/>
    <property type="project" value="InterPro"/>
</dbReference>
<keyword evidence="6" id="KW-1185">Reference proteome</keyword>
<evidence type="ECO:0000313" key="3">
    <source>
        <dbReference type="EMBL" id="NLR22815.1"/>
    </source>
</evidence>